<evidence type="ECO:0000313" key="2">
    <source>
        <dbReference type="Proteomes" id="UP000763641"/>
    </source>
</evidence>
<dbReference type="EMBL" id="JAFEMC010000002">
    <property type="protein sequence ID" value="MBM6575953.1"/>
    <property type="molecule type" value="Genomic_DNA"/>
</dbReference>
<dbReference type="InterPro" id="IPR029045">
    <property type="entry name" value="ClpP/crotonase-like_dom_sf"/>
</dbReference>
<dbReference type="CDD" id="cd06558">
    <property type="entry name" value="crotonase-like"/>
    <property type="match status" value="1"/>
</dbReference>
<gene>
    <name evidence="1" type="ORF">ILT43_06180</name>
</gene>
<dbReference type="NCBIfam" id="NF004796">
    <property type="entry name" value="PRK06144.1"/>
    <property type="match status" value="1"/>
</dbReference>
<dbReference type="Pfam" id="PF00378">
    <property type="entry name" value="ECH_1"/>
    <property type="match status" value="1"/>
</dbReference>
<protein>
    <submittedName>
        <fullName evidence="1">Enoyl-CoA hydratase/isomerase family protein</fullName>
    </submittedName>
</protein>
<dbReference type="Gene3D" id="3.90.226.10">
    <property type="entry name" value="2-enoyl-CoA Hydratase, Chain A, domain 1"/>
    <property type="match status" value="1"/>
</dbReference>
<comment type="caution">
    <text evidence="1">The sequence shown here is derived from an EMBL/GenBank/DDBJ whole genome shotgun (WGS) entry which is preliminary data.</text>
</comment>
<name>A0ABS2D520_9SPHN</name>
<organism evidence="1 2">
    <name type="scientific">Sphingomonas longa</name>
    <dbReference type="NCBI Taxonomy" id="2778730"/>
    <lineage>
        <taxon>Bacteria</taxon>
        <taxon>Pseudomonadati</taxon>
        <taxon>Pseudomonadota</taxon>
        <taxon>Alphaproteobacteria</taxon>
        <taxon>Sphingomonadales</taxon>
        <taxon>Sphingomonadaceae</taxon>
        <taxon>Sphingomonas</taxon>
    </lineage>
</organism>
<dbReference type="PANTHER" id="PTHR11941">
    <property type="entry name" value="ENOYL-COA HYDRATASE-RELATED"/>
    <property type="match status" value="1"/>
</dbReference>
<dbReference type="SUPFAM" id="SSF52096">
    <property type="entry name" value="ClpP/crotonase"/>
    <property type="match status" value="1"/>
</dbReference>
<keyword evidence="2" id="KW-1185">Reference proteome</keyword>
<dbReference type="InterPro" id="IPR001753">
    <property type="entry name" value="Enoyl-CoA_hydra/iso"/>
</dbReference>
<reference evidence="1 2" key="1">
    <citation type="submission" date="2020-12" db="EMBL/GenBank/DDBJ databases">
        <title>Sphingomonas sp.</title>
        <authorList>
            <person name="Kim M.K."/>
        </authorList>
    </citation>
    <scope>NUCLEOTIDE SEQUENCE [LARGE SCALE GENOMIC DNA]</scope>
    <source>
        <strain evidence="1 2">BT552</strain>
    </source>
</reference>
<dbReference type="PANTHER" id="PTHR11941:SF54">
    <property type="entry name" value="ENOYL-COA HYDRATASE, MITOCHONDRIAL"/>
    <property type="match status" value="1"/>
</dbReference>
<proteinExistence type="predicted"/>
<dbReference type="RefSeq" id="WP_204196519.1">
    <property type="nucleotide sequence ID" value="NZ_JAFEMC010000002.1"/>
</dbReference>
<accession>A0ABS2D520</accession>
<sequence>MSQGVTRYDRVGPVGRIVFDRPHAYNALTWDMWRGLGEACAAFAADRDIRVVTLRGAGGKAFVAGTDIAGFQSFTTGEQGVAYEAEMDSYVGAVEALPQPVIAIVDGWAVGGGLALSFASDFRIAATGARFGSPLARTIGNCLSARGYARLVQHAGIAVAKRLLLGAEIIGAGEMKTLGLVNDLVEPDQIDATVEALIARLLTHAPLTMQVSKEAIRRIGTANQPGIDDLIAAIYGSSDFAEGVRSFLVKETPAWTGR</sequence>
<dbReference type="Proteomes" id="UP000763641">
    <property type="component" value="Unassembled WGS sequence"/>
</dbReference>
<evidence type="ECO:0000313" key="1">
    <source>
        <dbReference type="EMBL" id="MBM6575953.1"/>
    </source>
</evidence>